<keyword evidence="3" id="KW-0598">Phosphotransferase system</keyword>
<dbReference type="PANTHER" id="PTHR33705:SF2">
    <property type="entry name" value="PHOSPHOCARRIER PROTEIN NPR"/>
    <property type="match status" value="1"/>
</dbReference>
<dbReference type="GO" id="GO:0009401">
    <property type="term" value="P:phosphoenolpyruvate-dependent sugar phosphotransferase system"/>
    <property type="evidence" value="ECO:0007669"/>
    <property type="project" value="UniProtKB-KW"/>
</dbReference>
<dbReference type="SUPFAM" id="SSF55594">
    <property type="entry name" value="HPr-like"/>
    <property type="match status" value="1"/>
</dbReference>
<dbReference type="NCBIfam" id="TIGR01003">
    <property type="entry name" value="PTS_HPr_family"/>
    <property type="match status" value="1"/>
</dbReference>
<evidence type="ECO:0000313" key="5">
    <source>
        <dbReference type="EMBL" id="SIT02624.1"/>
    </source>
</evidence>
<dbReference type="Pfam" id="PF00381">
    <property type="entry name" value="PTS-HPr"/>
    <property type="match status" value="1"/>
</dbReference>
<dbReference type="PROSITE" id="PS00589">
    <property type="entry name" value="PTS_HPR_SER"/>
    <property type="match status" value="1"/>
</dbReference>
<dbReference type="CDD" id="cd00367">
    <property type="entry name" value="PTS-HPr_like"/>
    <property type="match status" value="1"/>
</dbReference>
<dbReference type="PANTHER" id="PTHR33705">
    <property type="entry name" value="PHOSPHOCARRIER PROTEIN HPR"/>
    <property type="match status" value="1"/>
</dbReference>
<dbReference type="STRING" id="252246.SAMN05421799_11016"/>
<name>A0A1N7NWB7_9BACL</name>
<dbReference type="RefSeq" id="WP_076348171.1">
    <property type="nucleotide sequence ID" value="NZ_FTOO01000010.1"/>
</dbReference>
<dbReference type="Gene3D" id="3.30.1340.10">
    <property type="entry name" value="HPr-like"/>
    <property type="match status" value="1"/>
</dbReference>
<evidence type="ECO:0000256" key="3">
    <source>
        <dbReference type="ARBA" id="ARBA00022683"/>
    </source>
</evidence>
<comment type="subcellular location">
    <subcellularLocation>
        <location evidence="1">Cytoplasm</location>
    </subcellularLocation>
</comment>
<dbReference type="Proteomes" id="UP000186156">
    <property type="component" value="Unassembled WGS sequence"/>
</dbReference>
<dbReference type="InterPro" id="IPR002114">
    <property type="entry name" value="PTS_HPr_Ser_P_site"/>
</dbReference>
<dbReference type="EMBL" id="FTOO01000010">
    <property type="protein sequence ID" value="SIT02624.1"/>
    <property type="molecule type" value="Genomic_DNA"/>
</dbReference>
<dbReference type="PROSITE" id="PS51350">
    <property type="entry name" value="PTS_HPR_DOM"/>
    <property type="match status" value="1"/>
</dbReference>
<reference evidence="6" key="1">
    <citation type="submission" date="2017-01" db="EMBL/GenBank/DDBJ databases">
        <authorList>
            <person name="Varghese N."/>
            <person name="Submissions S."/>
        </authorList>
    </citation>
    <scope>NUCLEOTIDE SEQUENCE [LARGE SCALE GENOMIC DNA]</scope>
    <source>
        <strain evidence="6">DSM 16176</strain>
    </source>
</reference>
<evidence type="ECO:0000256" key="2">
    <source>
        <dbReference type="ARBA" id="ARBA00022490"/>
    </source>
</evidence>
<dbReference type="InterPro" id="IPR050399">
    <property type="entry name" value="HPr"/>
</dbReference>
<keyword evidence="6" id="KW-1185">Reference proteome</keyword>
<accession>A0A1N7NWB7</accession>
<evidence type="ECO:0000313" key="6">
    <source>
        <dbReference type="Proteomes" id="UP000186156"/>
    </source>
</evidence>
<evidence type="ECO:0000259" key="4">
    <source>
        <dbReference type="PROSITE" id="PS51350"/>
    </source>
</evidence>
<protein>
    <submittedName>
        <fullName evidence="5">Catabolite repression HPr-like protein/phosphocarrier protein</fullName>
    </submittedName>
</protein>
<gene>
    <name evidence="5" type="ORF">SAMN05421799_11016</name>
</gene>
<dbReference type="AlphaFoldDB" id="A0A1N7NWB7"/>
<dbReference type="OrthoDB" id="9809047at2"/>
<feature type="domain" description="HPr" evidence="4">
    <location>
        <begin position="3"/>
        <end position="90"/>
    </location>
</feature>
<dbReference type="InterPro" id="IPR000032">
    <property type="entry name" value="HPr-like"/>
</dbReference>
<dbReference type="GO" id="GO:0005737">
    <property type="term" value="C:cytoplasm"/>
    <property type="evidence" value="ECO:0007669"/>
    <property type="project" value="UniProtKB-SubCell"/>
</dbReference>
<sequence>MKMFEKETIVRLRGGLFARAAAKFVQEATRFKAEVFVERDGRAVNAKSIMGVMSLAIPSGERVVIRASGTDEQAAVQQLTKLIESEELFV</sequence>
<keyword evidence="2" id="KW-0963">Cytoplasm</keyword>
<organism evidence="5 6">
    <name type="scientific">Alicyclobacillus vulcanalis</name>
    <dbReference type="NCBI Taxonomy" id="252246"/>
    <lineage>
        <taxon>Bacteria</taxon>
        <taxon>Bacillati</taxon>
        <taxon>Bacillota</taxon>
        <taxon>Bacilli</taxon>
        <taxon>Bacillales</taxon>
        <taxon>Alicyclobacillaceae</taxon>
        <taxon>Alicyclobacillus</taxon>
    </lineage>
</organism>
<proteinExistence type="predicted"/>
<evidence type="ECO:0000256" key="1">
    <source>
        <dbReference type="ARBA" id="ARBA00004496"/>
    </source>
</evidence>
<dbReference type="InterPro" id="IPR035895">
    <property type="entry name" value="HPr-like_sf"/>
</dbReference>
<dbReference type="PRINTS" id="PR00107">
    <property type="entry name" value="PHOSPHOCPHPR"/>
</dbReference>